<dbReference type="EMBL" id="JBHUEN010000016">
    <property type="protein sequence ID" value="MFD1881203.1"/>
    <property type="molecule type" value="Genomic_DNA"/>
</dbReference>
<dbReference type="InterPro" id="IPR037171">
    <property type="entry name" value="NagB/RpiA_transferase-like"/>
</dbReference>
<accession>A0ABW4R4Y4</accession>
<name>A0ABW4R4Y4_9RHOB</name>
<sequence length="251" mass="27388">MQIRLHPDKAALGAAAAAEGLAAINRALADRGRAVIILATGASQFEMLADLTAADVDWSRITIFHLDEYIGLPDTHPASFRKYLRERVLAKLPVAPESFVEINGEAADIAAEIARLNGLLSRETVDVCFAGIGENGHLAFNDPPADFEVSDPYIRVRLDDACRRQQMGEGWFATVDDVPPEAISMSIREIMRSRKLIVLAPETRKAVAVRNTVEGEVSPFVPASIIQRHEDCTLHLDDASAALLDPATIRR</sequence>
<dbReference type="Gene3D" id="3.40.50.1360">
    <property type="match status" value="1"/>
</dbReference>
<dbReference type="CDD" id="cd01399">
    <property type="entry name" value="GlcN6P_deaminase"/>
    <property type="match status" value="1"/>
</dbReference>
<dbReference type="PANTHER" id="PTHR11280">
    <property type="entry name" value="GLUCOSAMINE-6-PHOSPHATE ISOMERASE"/>
    <property type="match status" value="1"/>
</dbReference>
<evidence type="ECO:0000313" key="2">
    <source>
        <dbReference type="EMBL" id="MFD1881203.1"/>
    </source>
</evidence>
<dbReference type="InterPro" id="IPR006148">
    <property type="entry name" value="Glc/Gal-6P_isomerase"/>
</dbReference>
<dbReference type="PANTHER" id="PTHR11280:SF6">
    <property type="entry name" value="GLUCOSAMINE-6-PHOSPHATE ISOMERASE NAGB"/>
    <property type="match status" value="1"/>
</dbReference>
<protein>
    <submittedName>
        <fullName evidence="2">Glucosamine-6-phosphate deaminase</fullName>
    </submittedName>
</protein>
<gene>
    <name evidence="2" type="ORF">ACFSCT_05675</name>
</gene>
<comment type="caution">
    <text evidence="2">The sequence shown here is derived from an EMBL/GenBank/DDBJ whole genome shotgun (WGS) entry which is preliminary data.</text>
</comment>
<feature type="domain" description="Glucosamine/galactosamine-6-phosphate isomerase" evidence="1">
    <location>
        <begin position="7"/>
        <end position="230"/>
    </location>
</feature>
<dbReference type="RefSeq" id="WP_379140853.1">
    <property type="nucleotide sequence ID" value="NZ_JBHUEN010000016.1"/>
</dbReference>
<dbReference type="InterPro" id="IPR004547">
    <property type="entry name" value="Glucosamine6P_isomerase"/>
</dbReference>
<dbReference type="SUPFAM" id="SSF100950">
    <property type="entry name" value="NagB/RpiA/CoA transferase-like"/>
    <property type="match status" value="1"/>
</dbReference>
<organism evidence="2 3">
    <name type="scientific">Paracoccus pacificus</name>
    <dbReference type="NCBI Taxonomy" id="1463598"/>
    <lineage>
        <taxon>Bacteria</taxon>
        <taxon>Pseudomonadati</taxon>
        <taxon>Pseudomonadota</taxon>
        <taxon>Alphaproteobacteria</taxon>
        <taxon>Rhodobacterales</taxon>
        <taxon>Paracoccaceae</taxon>
        <taxon>Paracoccus</taxon>
    </lineage>
</organism>
<keyword evidence="3" id="KW-1185">Reference proteome</keyword>
<evidence type="ECO:0000313" key="3">
    <source>
        <dbReference type="Proteomes" id="UP001597213"/>
    </source>
</evidence>
<reference evidence="3" key="1">
    <citation type="journal article" date="2019" name="Int. J. Syst. Evol. Microbiol.">
        <title>The Global Catalogue of Microorganisms (GCM) 10K type strain sequencing project: providing services to taxonomists for standard genome sequencing and annotation.</title>
        <authorList>
            <consortium name="The Broad Institute Genomics Platform"/>
            <consortium name="The Broad Institute Genome Sequencing Center for Infectious Disease"/>
            <person name="Wu L."/>
            <person name="Ma J."/>
        </authorList>
    </citation>
    <scope>NUCLEOTIDE SEQUENCE [LARGE SCALE GENOMIC DNA]</scope>
    <source>
        <strain evidence="3">CCUG 56029</strain>
    </source>
</reference>
<dbReference type="Proteomes" id="UP001597213">
    <property type="component" value="Unassembled WGS sequence"/>
</dbReference>
<evidence type="ECO:0000259" key="1">
    <source>
        <dbReference type="Pfam" id="PF01182"/>
    </source>
</evidence>
<proteinExistence type="predicted"/>
<dbReference type="Pfam" id="PF01182">
    <property type="entry name" value="Glucosamine_iso"/>
    <property type="match status" value="1"/>
</dbReference>